<dbReference type="HOGENOM" id="CLU_138456_0_0_0"/>
<gene>
    <name evidence="1" type="ORF">OSCT_0829</name>
</gene>
<evidence type="ECO:0000313" key="2">
    <source>
        <dbReference type="Proteomes" id="UP000054010"/>
    </source>
</evidence>
<evidence type="ECO:0008006" key="3">
    <source>
        <dbReference type="Google" id="ProtNLM"/>
    </source>
</evidence>
<name>E1IBX8_9CHLR</name>
<dbReference type="eggNOG" id="ENOG5032SI8">
    <property type="taxonomic scope" value="Bacteria"/>
</dbReference>
<accession>E1IBX8</accession>
<dbReference type="InterPro" id="IPR021398">
    <property type="entry name" value="DUF3037"/>
</dbReference>
<dbReference type="Proteomes" id="UP000054010">
    <property type="component" value="Unassembled WGS sequence"/>
</dbReference>
<keyword evidence="2" id="KW-1185">Reference proteome</keyword>
<dbReference type="EMBL" id="ADVR01000017">
    <property type="protein sequence ID" value="EFO81306.1"/>
    <property type="molecule type" value="Genomic_DNA"/>
</dbReference>
<dbReference type="Pfam" id="PF11236">
    <property type="entry name" value="DUF3037"/>
    <property type="match status" value="1"/>
</dbReference>
<comment type="caution">
    <text evidence="1">The sequence shown here is derived from an EMBL/GenBank/DDBJ whole genome shotgun (WGS) entry which is preliminary data.</text>
</comment>
<evidence type="ECO:0000313" key="1">
    <source>
        <dbReference type="EMBL" id="EFO81306.1"/>
    </source>
</evidence>
<organism evidence="1 2">
    <name type="scientific">Oscillochloris trichoides DG-6</name>
    <dbReference type="NCBI Taxonomy" id="765420"/>
    <lineage>
        <taxon>Bacteria</taxon>
        <taxon>Bacillati</taxon>
        <taxon>Chloroflexota</taxon>
        <taxon>Chloroflexia</taxon>
        <taxon>Chloroflexales</taxon>
        <taxon>Chloroflexineae</taxon>
        <taxon>Oscillochloridaceae</taxon>
        <taxon>Oscillochloris</taxon>
    </lineage>
</organism>
<proteinExistence type="predicted"/>
<dbReference type="AlphaFoldDB" id="E1IBX8"/>
<reference evidence="1 2" key="1">
    <citation type="journal article" date="2011" name="J. Bacteriol.">
        <title>Draft genome sequence of the anoxygenic filamentous phototrophic bacterium Oscillochloris trichoides subsp. DG-6.</title>
        <authorList>
            <person name="Kuznetsov B.B."/>
            <person name="Ivanovsky R.N."/>
            <person name="Keppen O.I."/>
            <person name="Sukhacheva M.V."/>
            <person name="Bumazhkin B.K."/>
            <person name="Patutina E.O."/>
            <person name="Beletsky A.V."/>
            <person name="Mardanov A.V."/>
            <person name="Baslerov R.V."/>
            <person name="Panteleeva A.N."/>
            <person name="Kolganova T.V."/>
            <person name="Ravin N.V."/>
            <person name="Skryabin K.G."/>
        </authorList>
    </citation>
    <scope>NUCLEOTIDE SEQUENCE [LARGE SCALE GENOMIC DNA]</scope>
    <source>
        <strain evidence="1 2">DG-6</strain>
    </source>
</reference>
<sequence length="129" mass="14091">MPAPSAYEYTLIRAVPRVERDEFINVGVVLFCRERRFLAARLVFDPARLAALAPGLDLETLRAQLDHIPIICAGGRAAGPIGELPAHERFRWLSAPRSAVIQPSEVHVGLCADPVAVLERLAASITIPF</sequence>
<dbReference type="STRING" id="765420.OSCT_0829"/>
<dbReference type="OrthoDB" id="9803207at2"/>
<protein>
    <recommendedName>
        <fullName evidence="3">DUF3037 domain-containing protein</fullName>
    </recommendedName>
</protein>